<protein>
    <submittedName>
        <fullName evidence="1">Unnamed protein product</fullName>
    </submittedName>
</protein>
<comment type="caution">
    <text evidence="1">The sequence shown here is derived from an EMBL/GenBank/DDBJ whole genome shotgun (WGS) entry which is preliminary data.</text>
</comment>
<proteinExistence type="predicted"/>
<name>A0ACB5SR79_AMBMO</name>
<evidence type="ECO:0000313" key="2">
    <source>
        <dbReference type="Proteomes" id="UP001165064"/>
    </source>
</evidence>
<evidence type="ECO:0000313" key="1">
    <source>
        <dbReference type="EMBL" id="GME70240.1"/>
    </source>
</evidence>
<reference evidence="1" key="1">
    <citation type="submission" date="2023-04" db="EMBL/GenBank/DDBJ databases">
        <title>Ambrosiozyma monospora NBRC 10751.</title>
        <authorList>
            <person name="Ichikawa N."/>
            <person name="Sato H."/>
            <person name="Tonouchi N."/>
        </authorList>
    </citation>
    <scope>NUCLEOTIDE SEQUENCE</scope>
    <source>
        <strain evidence="1">NBRC 10751</strain>
    </source>
</reference>
<dbReference type="Proteomes" id="UP001165064">
    <property type="component" value="Unassembled WGS sequence"/>
</dbReference>
<organism evidence="1 2">
    <name type="scientific">Ambrosiozyma monospora</name>
    <name type="common">Yeast</name>
    <name type="synonym">Endomycopsis monosporus</name>
    <dbReference type="NCBI Taxonomy" id="43982"/>
    <lineage>
        <taxon>Eukaryota</taxon>
        <taxon>Fungi</taxon>
        <taxon>Dikarya</taxon>
        <taxon>Ascomycota</taxon>
        <taxon>Saccharomycotina</taxon>
        <taxon>Pichiomycetes</taxon>
        <taxon>Pichiales</taxon>
        <taxon>Pichiaceae</taxon>
        <taxon>Ambrosiozyma</taxon>
    </lineage>
</organism>
<gene>
    <name evidence="1" type="ORF">Amon02_000011100</name>
</gene>
<sequence length="122" mass="14257">MNTNSNFTLKRRHQPSPQSVPKRPCIDQTHQVECLPVGIQESMQILKELPTEIVFEEYYCVLKQNFDRYADILKLDDDGMDADVFTMLLNDYPLRIGLWVCTIKVERNLCPNKYVGCSYRLP</sequence>
<dbReference type="EMBL" id="BSXS01000007">
    <property type="protein sequence ID" value="GME70240.1"/>
    <property type="molecule type" value="Genomic_DNA"/>
</dbReference>
<accession>A0ACB5SR79</accession>
<keyword evidence="2" id="KW-1185">Reference proteome</keyword>